<accession>A0A2V0Q699</accession>
<reference evidence="1 2" key="1">
    <citation type="submission" date="2018-04" db="EMBL/GenBank/DDBJ databases">
        <title>Draft genome sequence of Pseudomonas syringae pv. actinidiae biovar 1 strains isolated from kiwifruit in Kagawa prefecture.</title>
        <authorList>
            <person name="Tabuchi M."/>
            <person name="Saito M."/>
            <person name="Fujiwara S."/>
            <person name="Sasa N."/>
            <person name="Akimitsu K."/>
            <person name="Gomi K."/>
            <person name="Konishi-Sugita S."/>
            <person name="Hamano K."/>
            <person name="Kataoka I."/>
        </authorList>
    </citation>
    <scope>NUCLEOTIDE SEQUENCE [LARGE SCALE GENOMIC DNA]</scope>
    <source>
        <strain evidence="1 2">MAFF212206</strain>
    </source>
</reference>
<dbReference type="GO" id="GO:0030254">
    <property type="term" value="P:protein secretion by the type III secretion system"/>
    <property type="evidence" value="ECO:0007669"/>
    <property type="project" value="InterPro"/>
</dbReference>
<dbReference type="SUPFAM" id="SSF69635">
    <property type="entry name" value="Type III secretory system chaperone-like"/>
    <property type="match status" value="1"/>
</dbReference>
<dbReference type="RefSeq" id="WP_019716515.1">
    <property type="nucleotide sequence ID" value="NZ_AP019411.1"/>
</dbReference>
<dbReference type="Proteomes" id="UP000247480">
    <property type="component" value="Unassembled WGS sequence"/>
</dbReference>
<organism evidence="1 2">
    <name type="scientific">Pseudomonas syringae pv. actinidiae</name>
    <dbReference type="NCBI Taxonomy" id="103796"/>
    <lineage>
        <taxon>Bacteria</taxon>
        <taxon>Pseudomonadati</taxon>
        <taxon>Pseudomonadota</taxon>
        <taxon>Gammaproteobacteria</taxon>
        <taxon>Pseudomonadales</taxon>
        <taxon>Pseudomonadaceae</taxon>
        <taxon>Pseudomonas</taxon>
        <taxon>Pseudomonas syringae</taxon>
    </lineage>
</organism>
<keyword evidence="1" id="KW-0378">Hydrolase</keyword>
<evidence type="ECO:0000313" key="2">
    <source>
        <dbReference type="Proteomes" id="UP000247480"/>
    </source>
</evidence>
<dbReference type="InterPro" id="IPR010261">
    <property type="entry name" value="Tir_chaperone"/>
</dbReference>
<evidence type="ECO:0000313" key="1">
    <source>
        <dbReference type="EMBL" id="GBH07727.1"/>
    </source>
</evidence>
<protein>
    <submittedName>
        <fullName evidence="1">S-adenosylhomocysteine hydrolase</fullName>
    </submittedName>
</protein>
<proteinExistence type="predicted"/>
<dbReference type="Pfam" id="PF05932">
    <property type="entry name" value="CesT"/>
    <property type="match status" value="1"/>
</dbReference>
<dbReference type="GO" id="GO:0016787">
    <property type="term" value="F:hydrolase activity"/>
    <property type="evidence" value="ECO:0007669"/>
    <property type="project" value="UniProtKB-KW"/>
</dbReference>
<gene>
    <name evidence="1" type="ORF">KPSA1_01087</name>
</gene>
<name>A0A2V0Q699_PSESF</name>
<dbReference type="EMBL" id="BGJZ01000048">
    <property type="protein sequence ID" value="GBH07727.1"/>
    <property type="molecule type" value="Genomic_DNA"/>
</dbReference>
<sequence length="135" mass="15836">MKNSFDRLIDGLAKDYGMPSFPEKKHEHEIYCFEFETGVSIKIYQDKFRWVYFVAEIGQLHETNADAMMSMLYLNSFSFRKPFFTLGLNSKKIGELHARTPLLEVDNVQMREVFENLLVYCLKNKCSVKSSMLAR</sequence>
<dbReference type="AlphaFoldDB" id="A0A2V0Q699"/>
<dbReference type="Gene3D" id="3.30.1460.10">
    <property type="match status" value="1"/>
</dbReference>
<comment type="caution">
    <text evidence="1">The sequence shown here is derived from an EMBL/GenBank/DDBJ whole genome shotgun (WGS) entry which is preliminary data.</text>
</comment>